<feature type="compositionally biased region" description="Low complexity" evidence="2">
    <location>
        <begin position="76"/>
        <end position="92"/>
    </location>
</feature>
<name>A0A367XPP7_9ASCO</name>
<reference evidence="3 4" key="1">
    <citation type="submission" date="2018-06" db="EMBL/GenBank/DDBJ databases">
        <title>Whole genome sequencing of Candida tropicalis (genome annotated by CSBL at Korea University).</title>
        <authorList>
            <person name="Ahn J."/>
        </authorList>
    </citation>
    <scope>NUCLEOTIDE SEQUENCE [LARGE SCALE GENOMIC DNA]</scope>
    <source>
        <strain evidence="3 4">ATCC 20962</strain>
    </source>
</reference>
<keyword evidence="1" id="KW-0175">Coiled coil</keyword>
<dbReference type="AlphaFoldDB" id="A0A367XPP7"/>
<gene>
    <name evidence="3" type="ORF">Cantr_04156</name>
</gene>
<sequence length="244" mass="27841">MIRSTFAKSFHRLLSHTTSPSPTPTPPPSHFSNPKEIPPTYSEEVFQPQPLTSQQAQAQAQQHHPHDQSGQPPVISTGTASTTTTGTDSKTTQKPHDGSIREITALIAMFALAYIAIDNYTERIRLDKLHTETTAINLKALQIQQVNYQREKQARELKMLQERKEFSRRDFKMGLHVALLRKQLVDLGYEPVDIDAAIKEFEKNVKQDNSIKHVNNQYLWLDDKSDLKPYLPDPAEYDKAKKKK</sequence>
<evidence type="ECO:0000256" key="1">
    <source>
        <dbReference type="SAM" id="Coils"/>
    </source>
</evidence>
<dbReference type="EMBL" id="QLNQ01000030">
    <property type="protein sequence ID" value="RCK54801.1"/>
    <property type="molecule type" value="Genomic_DNA"/>
</dbReference>
<feature type="region of interest" description="Disordered" evidence="2">
    <location>
        <begin position="13"/>
        <end position="97"/>
    </location>
</feature>
<feature type="coiled-coil region" evidence="1">
    <location>
        <begin position="143"/>
        <end position="170"/>
    </location>
</feature>
<organism evidence="3 4">
    <name type="scientific">Candida viswanathii</name>
    <dbReference type="NCBI Taxonomy" id="5486"/>
    <lineage>
        <taxon>Eukaryota</taxon>
        <taxon>Fungi</taxon>
        <taxon>Dikarya</taxon>
        <taxon>Ascomycota</taxon>
        <taxon>Saccharomycotina</taxon>
        <taxon>Pichiomycetes</taxon>
        <taxon>Debaryomycetaceae</taxon>
        <taxon>Candida/Lodderomyces clade</taxon>
        <taxon>Candida</taxon>
    </lineage>
</organism>
<protein>
    <submittedName>
        <fullName evidence="3">Uncharacterized protein</fullName>
    </submittedName>
</protein>
<comment type="caution">
    <text evidence="3">The sequence shown here is derived from an EMBL/GenBank/DDBJ whole genome shotgun (WGS) entry which is preliminary data.</text>
</comment>
<accession>A0A367XPP7</accession>
<evidence type="ECO:0000313" key="4">
    <source>
        <dbReference type="Proteomes" id="UP000253472"/>
    </source>
</evidence>
<evidence type="ECO:0000256" key="2">
    <source>
        <dbReference type="SAM" id="MobiDB-lite"/>
    </source>
</evidence>
<feature type="compositionally biased region" description="Low complexity" evidence="2">
    <location>
        <begin position="47"/>
        <end position="62"/>
    </location>
</feature>
<dbReference type="OrthoDB" id="3997736at2759"/>
<proteinExistence type="predicted"/>
<dbReference type="Proteomes" id="UP000253472">
    <property type="component" value="Unassembled WGS sequence"/>
</dbReference>
<keyword evidence="4" id="KW-1185">Reference proteome</keyword>
<evidence type="ECO:0000313" key="3">
    <source>
        <dbReference type="EMBL" id="RCK54801.1"/>
    </source>
</evidence>